<dbReference type="InterPro" id="IPR023772">
    <property type="entry name" value="DNA-bd_HTH_TetR-type_CS"/>
</dbReference>
<evidence type="ECO:0000256" key="2">
    <source>
        <dbReference type="ARBA" id="ARBA00023015"/>
    </source>
</evidence>
<protein>
    <submittedName>
        <fullName evidence="7">TetR family transcriptional regulator</fullName>
    </submittedName>
</protein>
<dbReference type="KEGG" id="ovb:NB640_09465"/>
<dbReference type="InterPro" id="IPR050109">
    <property type="entry name" value="HTH-type_TetR-like_transc_reg"/>
</dbReference>
<dbReference type="PROSITE" id="PS01081">
    <property type="entry name" value="HTH_TETR_1"/>
    <property type="match status" value="1"/>
</dbReference>
<evidence type="ECO:0000313" key="7">
    <source>
        <dbReference type="EMBL" id="WAW09468.1"/>
    </source>
</evidence>
<keyword evidence="1" id="KW-0678">Repressor</keyword>
<dbReference type="InterPro" id="IPR009057">
    <property type="entry name" value="Homeodomain-like_sf"/>
</dbReference>
<dbReference type="Gene3D" id="1.10.357.10">
    <property type="entry name" value="Tetracycline Repressor, domain 2"/>
    <property type="match status" value="1"/>
</dbReference>
<dbReference type="InterPro" id="IPR036271">
    <property type="entry name" value="Tet_transcr_reg_TetR-rel_C_sf"/>
</dbReference>
<evidence type="ECO:0000313" key="8">
    <source>
        <dbReference type="Proteomes" id="UP001156215"/>
    </source>
</evidence>
<feature type="domain" description="HTH tetR-type" evidence="6">
    <location>
        <begin position="10"/>
        <end position="70"/>
    </location>
</feature>
<keyword evidence="2" id="KW-0805">Transcription regulation</keyword>
<keyword evidence="3 5" id="KW-0238">DNA-binding</keyword>
<evidence type="ECO:0000256" key="3">
    <source>
        <dbReference type="ARBA" id="ARBA00023125"/>
    </source>
</evidence>
<keyword evidence="8" id="KW-1185">Reference proteome</keyword>
<dbReference type="Pfam" id="PF08361">
    <property type="entry name" value="TetR_C_2"/>
    <property type="match status" value="1"/>
</dbReference>
<gene>
    <name evidence="7" type="ORF">NB640_09465</name>
</gene>
<sequence length="215" mass="25016">MTRAARKKTQETRDRLLDAAERVFNEKGVSNTTLNDIAEAAGVTRGAIYWHFRNKVDLFNAMIDRVRLPIRAMIEEIADEKTEDPLGRLREKSIFLMREILENDHYRKVMTILFHKCEYTDSASEFLEYFQDWTTRARGTLVRVLTNAREKKQLPQDIDIDLAGLTLHVAFNGLLNSWLLMPESFDLLTDSSRVFEAVFSMLRHSPHMRVVGERP</sequence>
<dbReference type="InterPro" id="IPR013572">
    <property type="entry name" value="Tscrpt_reg_MAATS_C"/>
</dbReference>
<dbReference type="PANTHER" id="PTHR30055">
    <property type="entry name" value="HTH-TYPE TRANSCRIPTIONAL REGULATOR RUTR"/>
    <property type="match status" value="1"/>
</dbReference>
<name>A0A9E9LYB8_9BURK</name>
<dbReference type="AlphaFoldDB" id="A0A9E9LYB8"/>
<dbReference type="GO" id="GO:0000976">
    <property type="term" value="F:transcription cis-regulatory region binding"/>
    <property type="evidence" value="ECO:0007669"/>
    <property type="project" value="TreeGrafter"/>
</dbReference>
<evidence type="ECO:0000256" key="5">
    <source>
        <dbReference type="PROSITE-ProRule" id="PRU00335"/>
    </source>
</evidence>
<accession>A0A9E9LYB8</accession>
<dbReference type="PANTHER" id="PTHR30055:SF240">
    <property type="entry name" value="HTH-TYPE TRANSCRIPTIONAL REGULATOR ACRR"/>
    <property type="match status" value="1"/>
</dbReference>
<reference evidence="7" key="1">
    <citation type="journal article" date="2022" name="Front. Microbiol.">
        <title>New perspectives on an old grouping: The genomic and phenotypic variability of Oxalobacter formigenes and the implications for calcium oxalate stone prevention.</title>
        <authorList>
            <person name="Chmiel J.A."/>
            <person name="Carr C."/>
            <person name="Stuivenberg G.A."/>
            <person name="Venema R."/>
            <person name="Chanyi R.M."/>
            <person name="Al K.F."/>
            <person name="Giguere D."/>
            <person name="Say H."/>
            <person name="Akouris P.P."/>
            <person name="Dominguez Romero S.A."/>
            <person name="Kwong A."/>
            <person name="Tai V."/>
            <person name="Koval S.F."/>
            <person name="Razvi H."/>
            <person name="Bjazevic J."/>
            <person name="Burton J.P."/>
        </authorList>
    </citation>
    <scope>NUCLEOTIDE SEQUENCE</scope>
    <source>
        <strain evidence="7">WoOx3</strain>
    </source>
</reference>
<evidence type="ECO:0000259" key="6">
    <source>
        <dbReference type="PROSITE" id="PS50977"/>
    </source>
</evidence>
<dbReference type="PRINTS" id="PR00455">
    <property type="entry name" value="HTHTETR"/>
</dbReference>
<dbReference type="GO" id="GO:0003700">
    <property type="term" value="F:DNA-binding transcription factor activity"/>
    <property type="evidence" value="ECO:0007669"/>
    <property type="project" value="TreeGrafter"/>
</dbReference>
<proteinExistence type="predicted"/>
<dbReference type="Pfam" id="PF00440">
    <property type="entry name" value="TetR_N"/>
    <property type="match status" value="1"/>
</dbReference>
<dbReference type="PROSITE" id="PS50977">
    <property type="entry name" value="HTH_TETR_2"/>
    <property type="match status" value="1"/>
</dbReference>
<evidence type="ECO:0000256" key="1">
    <source>
        <dbReference type="ARBA" id="ARBA00022491"/>
    </source>
</evidence>
<organism evidence="7 8">
    <name type="scientific">Oxalobacter vibrioformis</name>
    <dbReference type="NCBI Taxonomy" id="933080"/>
    <lineage>
        <taxon>Bacteria</taxon>
        <taxon>Pseudomonadati</taxon>
        <taxon>Pseudomonadota</taxon>
        <taxon>Betaproteobacteria</taxon>
        <taxon>Burkholderiales</taxon>
        <taxon>Oxalobacteraceae</taxon>
        <taxon>Oxalobacter</taxon>
    </lineage>
</organism>
<dbReference type="RefSeq" id="WP_269308465.1">
    <property type="nucleotide sequence ID" value="NZ_CP098242.1"/>
</dbReference>
<keyword evidence="4" id="KW-0804">Transcription</keyword>
<feature type="DNA-binding region" description="H-T-H motif" evidence="5">
    <location>
        <begin position="33"/>
        <end position="52"/>
    </location>
</feature>
<dbReference type="Proteomes" id="UP001156215">
    <property type="component" value="Chromosome"/>
</dbReference>
<evidence type="ECO:0000256" key="4">
    <source>
        <dbReference type="ARBA" id="ARBA00023163"/>
    </source>
</evidence>
<dbReference type="SUPFAM" id="SSF48498">
    <property type="entry name" value="Tetracyclin repressor-like, C-terminal domain"/>
    <property type="match status" value="1"/>
</dbReference>
<dbReference type="InterPro" id="IPR001647">
    <property type="entry name" value="HTH_TetR"/>
</dbReference>
<dbReference type="SUPFAM" id="SSF46689">
    <property type="entry name" value="Homeodomain-like"/>
    <property type="match status" value="1"/>
</dbReference>
<dbReference type="EMBL" id="CP098242">
    <property type="protein sequence ID" value="WAW09468.1"/>
    <property type="molecule type" value="Genomic_DNA"/>
</dbReference>